<dbReference type="Proteomes" id="UP001642484">
    <property type="component" value="Unassembled WGS sequence"/>
</dbReference>
<feature type="compositionally biased region" description="Polar residues" evidence="1">
    <location>
        <begin position="129"/>
        <end position="140"/>
    </location>
</feature>
<feature type="compositionally biased region" description="Basic and acidic residues" evidence="1">
    <location>
        <begin position="49"/>
        <end position="61"/>
    </location>
</feature>
<gene>
    <name evidence="2" type="ORF">CCMP2556_LOCUS23996</name>
</gene>
<organism evidence="2 3">
    <name type="scientific">Durusdinium trenchii</name>
    <dbReference type="NCBI Taxonomy" id="1381693"/>
    <lineage>
        <taxon>Eukaryota</taxon>
        <taxon>Sar</taxon>
        <taxon>Alveolata</taxon>
        <taxon>Dinophyceae</taxon>
        <taxon>Suessiales</taxon>
        <taxon>Symbiodiniaceae</taxon>
        <taxon>Durusdinium</taxon>
    </lineage>
</organism>
<keyword evidence="3" id="KW-1185">Reference proteome</keyword>
<feature type="compositionally biased region" description="Acidic residues" evidence="1">
    <location>
        <begin position="62"/>
        <end position="71"/>
    </location>
</feature>
<evidence type="ECO:0008006" key="4">
    <source>
        <dbReference type="Google" id="ProtNLM"/>
    </source>
</evidence>
<feature type="region of interest" description="Disordered" evidence="1">
    <location>
        <begin position="47"/>
        <end position="84"/>
    </location>
</feature>
<feature type="region of interest" description="Disordered" evidence="1">
    <location>
        <begin position="103"/>
        <end position="147"/>
    </location>
</feature>
<sequence length="245" mass="27914">MAMACHFAGMNHCHRSPDKGFLCSSCKWACWMCVHCLNHKSCPKCKRGNPREKPNALRHADADDESESDVDDGSRPGGIALGDGLSDVDDDFIIHKQNEYDKKQESESMLASSPGASTCSWTRHDKQAPDQQSESFSTLRSTREEEEDALEQSKMCITVENTYCKDPKHYGIISELESGEVVVTQKLRHAEADHRLQETAGFCPLRLPIDWRRAQRVLYCVVQHVYRDGVTTPLEQLWKTYCYRR</sequence>
<evidence type="ECO:0000313" key="2">
    <source>
        <dbReference type="EMBL" id="CAK9046101.1"/>
    </source>
</evidence>
<name>A0ABP0M4Y6_9DINO</name>
<evidence type="ECO:0000256" key="1">
    <source>
        <dbReference type="SAM" id="MobiDB-lite"/>
    </source>
</evidence>
<proteinExistence type="predicted"/>
<evidence type="ECO:0000313" key="3">
    <source>
        <dbReference type="Proteomes" id="UP001642484"/>
    </source>
</evidence>
<feature type="compositionally biased region" description="Polar residues" evidence="1">
    <location>
        <begin position="107"/>
        <end position="121"/>
    </location>
</feature>
<protein>
    <recommendedName>
        <fullName evidence="4">RanBP2-type domain-containing protein</fullName>
    </recommendedName>
</protein>
<comment type="caution">
    <text evidence="2">The sequence shown here is derived from an EMBL/GenBank/DDBJ whole genome shotgun (WGS) entry which is preliminary data.</text>
</comment>
<accession>A0ABP0M4Y6</accession>
<reference evidence="2 3" key="1">
    <citation type="submission" date="2024-02" db="EMBL/GenBank/DDBJ databases">
        <authorList>
            <person name="Chen Y."/>
            <person name="Shah S."/>
            <person name="Dougan E. K."/>
            <person name="Thang M."/>
            <person name="Chan C."/>
        </authorList>
    </citation>
    <scope>NUCLEOTIDE SEQUENCE [LARGE SCALE GENOMIC DNA]</scope>
</reference>
<dbReference type="EMBL" id="CAXAMN010015557">
    <property type="protein sequence ID" value="CAK9046101.1"/>
    <property type="molecule type" value="Genomic_DNA"/>
</dbReference>